<gene>
    <name evidence="8" type="ORF">ISS97_02165</name>
</gene>
<evidence type="ECO:0000256" key="2">
    <source>
        <dbReference type="ARBA" id="ARBA00007613"/>
    </source>
</evidence>
<dbReference type="Proteomes" id="UP001620408">
    <property type="component" value="Unassembled WGS sequence"/>
</dbReference>
<evidence type="ECO:0000256" key="5">
    <source>
        <dbReference type="ARBA" id="ARBA00022692"/>
    </source>
</evidence>
<keyword evidence="7" id="KW-0998">Cell outer membrane</keyword>
<evidence type="ECO:0000256" key="4">
    <source>
        <dbReference type="ARBA" id="ARBA00022452"/>
    </source>
</evidence>
<comment type="similarity">
    <text evidence="2">Belongs to the outer membrane factor (OMF) (TC 1.B.17) family.</text>
</comment>
<keyword evidence="4" id="KW-1134">Transmembrane beta strand</keyword>
<evidence type="ECO:0000256" key="7">
    <source>
        <dbReference type="ARBA" id="ARBA00023237"/>
    </source>
</evidence>
<evidence type="ECO:0000256" key="1">
    <source>
        <dbReference type="ARBA" id="ARBA00004442"/>
    </source>
</evidence>
<dbReference type="PANTHER" id="PTHR30026">
    <property type="entry name" value="OUTER MEMBRANE PROTEIN TOLC"/>
    <property type="match status" value="1"/>
</dbReference>
<name>A0ABW8K1L2_9GAMM</name>
<dbReference type="EMBL" id="JADIKD010000006">
    <property type="protein sequence ID" value="MFK2916056.1"/>
    <property type="molecule type" value="Genomic_DNA"/>
</dbReference>
<evidence type="ECO:0000256" key="6">
    <source>
        <dbReference type="ARBA" id="ARBA00023136"/>
    </source>
</evidence>
<dbReference type="PANTHER" id="PTHR30026:SF20">
    <property type="entry name" value="OUTER MEMBRANE PROTEIN TOLC"/>
    <property type="match status" value="1"/>
</dbReference>
<reference evidence="8 9" key="1">
    <citation type="submission" date="2020-10" db="EMBL/GenBank/DDBJ databases">
        <title>Phylogeny of dyella-like bacteria.</title>
        <authorList>
            <person name="Fu J."/>
        </authorList>
    </citation>
    <scope>NUCLEOTIDE SEQUENCE [LARGE SCALE GENOMIC DNA]</scope>
    <source>
        <strain evidence="8 9">BB4</strain>
    </source>
</reference>
<dbReference type="Pfam" id="PF02321">
    <property type="entry name" value="OEP"/>
    <property type="match status" value="2"/>
</dbReference>
<protein>
    <submittedName>
        <fullName evidence="8">TolC family protein</fullName>
    </submittedName>
</protein>
<sequence length="590" mass="63351">MAIAFLGLALPAISDATPAADAAPKKYASWRDEFDVIHFGSSRATKASSPAQPAATLAKAVATPDDDTPSPVATVERVAAASTVTAAPKAGTPTTGIIPSRPVASWATSASPTPGKPAAPVTALPEPLPVTLRETNIARIAPVHTSNLASAPSTTTPQTVSAAVFSQWLDDQPVDEAARRNASGITDAQLRQRFHDAIRIAAERSPNVTQALAQWEATRYDVDNARGQRLPQVKLSGQSPTRTFGGPMPASSPSLGASVSVNVTTPVFDWGTGRKAVQSTRHLADAAEQGYQATLGATALDVSQTLLELGRYRSMTTIGDAYVKRMRSLVDMLAQISAADQGRRSEWVQAKAQLLQAMANRDASAAQVRQLEIKMSILLGDHPVELPGDGIWPIQLADANRLLADFQDHPAIRQAKATAEAADTSADAQRASKRPRLDWVVSKTAFRDAQGPQQPWATSLQLSWPLFSGGSDRAAYRAALARVDANRQQVDVLKRNYEYQVRDAAQTAVDAFARAEAYADLSNETLLVRKAMFEQWYQLGKRSLLDVLTSETDHYNDMIGEVSNRFDAYEAVFSAYDGAGKLVDWLGIAR</sequence>
<keyword evidence="5" id="KW-0812">Transmembrane</keyword>
<evidence type="ECO:0000313" key="8">
    <source>
        <dbReference type="EMBL" id="MFK2916056.1"/>
    </source>
</evidence>
<dbReference type="RefSeq" id="WP_379984715.1">
    <property type="nucleotide sequence ID" value="NZ_JADIKD010000006.1"/>
</dbReference>
<organism evidence="8 9">
    <name type="scientific">Dyella koreensis</name>
    <dbReference type="NCBI Taxonomy" id="311235"/>
    <lineage>
        <taxon>Bacteria</taxon>
        <taxon>Pseudomonadati</taxon>
        <taxon>Pseudomonadota</taxon>
        <taxon>Gammaproteobacteria</taxon>
        <taxon>Lysobacterales</taxon>
        <taxon>Rhodanobacteraceae</taxon>
        <taxon>Dyella</taxon>
    </lineage>
</organism>
<keyword evidence="9" id="KW-1185">Reference proteome</keyword>
<keyword evidence="6" id="KW-0472">Membrane</keyword>
<proteinExistence type="inferred from homology"/>
<dbReference type="Gene3D" id="1.20.1600.10">
    <property type="entry name" value="Outer membrane efflux proteins (OEP)"/>
    <property type="match status" value="1"/>
</dbReference>
<comment type="caution">
    <text evidence="8">The sequence shown here is derived from an EMBL/GenBank/DDBJ whole genome shotgun (WGS) entry which is preliminary data.</text>
</comment>
<dbReference type="InterPro" id="IPR003423">
    <property type="entry name" value="OMP_efflux"/>
</dbReference>
<comment type="subcellular location">
    <subcellularLocation>
        <location evidence="1">Cell outer membrane</location>
    </subcellularLocation>
</comment>
<evidence type="ECO:0000313" key="9">
    <source>
        <dbReference type="Proteomes" id="UP001620408"/>
    </source>
</evidence>
<keyword evidence="3" id="KW-0813">Transport</keyword>
<accession>A0ABW8K1L2</accession>
<dbReference type="InterPro" id="IPR051906">
    <property type="entry name" value="TolC-like"/>
</dbReference>
<dbReference type="SUPFAM" id="SSF56954">
    <property type="entry name" value="Outer membrane efflux proteins (OEP)"/>
    <property type="match status" value="1"/>
</dbReference>
<evidence type="ECO:0000256" key="3">
    <source>
        <dbReference type="ARBA" id="ARBA00022448"/>
    </source>
</evidence>